<dbReference type="Proteomes" id="UP000431922">
    <property type="component" value="Unassembled WGS sequence"/>
</dbReference>
<dbReference type="RefSeq" id="WP_160755176.1">
    <property type="nucleotide sequence ID" value="NZ_WTYL01000001.1"/>
</dbReference>
<dbReference type="EMBL" id="WTYL01000001">
    <property type="protein sequence ID" value="MXP43586.1"/>
    <property type="molecule type" value="Genomic_DNA"/>
</dbReference>
<feature type="signal peptide" evidence="1">
    <location>
        <begin position="1"/>
        <end position="24"/>
    </location>
</feature>
<evidence type="ECO:0008006" key="4">
    <source>
        <dbReference type="Google" id="ProtNLM"/>
    </source>
</evidence>
<organism evidence="2 3">
    <name type="scientific">Allopontixanthobacter sediminis</name>
    <dbReference type="NCBI Taxonomy" id="1689985"/>
    <lineage>
        <taxon>Bacteria</taxon>
        <taxon>Pseudomonadati</taxon>
        <taxon>Pseudomonadota</taxon>
        <taxon>Alphaproteobacteria</taxon>
        <taxon>Sphingomonadales</taxon>
        <taxon>Erythrobacteraceae</taxon>
        <taxon>Allopontixanthobacter</taxon>
    </lineage>
</organism>
<accession>A0A845B070</accession>
<comment type="caution">
    <text evidence="2">The sequence shown here is derived from an EMBL/GenBank/DDBJ whole genome shotgun (WGS) entry which is preliminary data.</text>
</comment>
<keyword evidence="3" id="KW-1185">Reference proteome</keyword>
<reference evidence="2 3" key="1">
    <citation type="submission" date="2019-12" db="EMBL/GenBank/DDBJ databases">
        <title>Genomic-based taxomic classification of the family Erythrobacteraceae.</title>
        <authorList>
            <person name="Xu L."/>
        </authorList>
    </citation>
    <scope>NUCLEOTIDE SEQUENCE [LARGE SCALE GENOMIC DNA]</scope>
    <source>
        <strain evidence="2 3">KCTC 42453</strain>
    </source>
</reference>
<protein>
    <recommendedName>
        <fullName evidence="4">Secreted protein</fullName>
    </recommendedName>
</protein>
<sequence length="182" mass="19142">MKSMKTLAFSSALLALTGSQVAAAQTTAPACVRKADLADAVVYAMPSAINALQAKCAASLPANGYLKKQGAQLTASYTARQASAWPGARRFLLGYAATGAKSVDTEMLNMVSSLPAESMRPFVDAMIQQEISKKIPLKDCRNIEQGVSMLAPLPPENMGGLAVFLAQIVGVKQPPICESRQP</sequence>
<name>A0A845B070_9SPHN</name>
<feature type="chain" id="PRO_5032277867" description="Secreted protein" evidence="1">
    <location>
        <begin position="25"/>
        <end position="182"/>
    </location>
</feature>
<evidence type="ECO:0000313" key="3">
    <source>
        <dbReference type="Proteomes" id="UP000431922"/>
    </source>
</evidence>
<evidence type="ECO:0000256" key="1">
    <source>
        <dbReference type="SAM" id="SignalP"/>
    </source>
</evidence>
<evidence type="ECO:0000313" key="2">
    <source>
        <dbReference type="EMBL" id="MXP43586.1"/>
    </source>
</evidence>
<keyword evidence="1" id="KW-0732">Signal</keyword>
<proteinExistence type="predicted"/>
<dbReference type="AlphaFoldDB" id="A0A845B070"/>
<dbReference type="OrthoDB" id="7594050at2"/>
<gene>
    <name evidence="2" type="ORF">GRI65_03830</name>
</gene>